<dbReference type="GO" id="GO:0008270">
    <property type="term" value="F:zinc ion binding"/>
    <property type="evidence" value="ECO:0007669"/>
    <property type="project" value="UniProtKB-KW"/>
</dbReference>
<protein>
    <recommendedName>
        <fullName evidence="3">C2H2-type domain-containing protein</fullName>
    </recommendedName>
</protein>
<feature type="compositionally biased region" description="Pro residues" evidence="2">
    <location>
        <begin position="124"/>
        <end position="134"/>
    </location>
</feature>
<gene>
    <name evidence="4" type="ORF">FSP39_009561</name>
</gene>
<keyword evidence="1" id="KW-0479">Metal-binding</keyword>
<feature type="domain" description="C2H2-type" evidence="3">
    <location>
        <begin position="43"/>
        <end position="72"/>
    </location>
</feature>
<feature type="region of interest" description="Disordered" evidence="2">
    <location>
        <begin position="61"/>
        <end position="134"/>
    </location>
</feature>
<comment type="caution">
    <text evidence="4">The sequence shown here is derived from an EMBL/GenBank/DDBJ whole genome shotgun (WGS) entry which is preliminary data.</text>
</comment>
<sequence length="234" mass="26206">MPLIKTTPRKEMKCPMCPFKAFDLERMKEHIAACGMKNLEKLYSCSEVNCTYNTNKLSNLTRHKKKHMKSQSKTQQSDGEWQRTDPGNLSDIVGGASESESDVCEIQNTSNSFESGRIVRRPTRPAPVFAPPRPTLNIPMPPDYSDEPAVCASPSLAGTSENPPRNNPASTPVVFPFGQSRPCVSSTNVACEKVDASVQTSRPKKRRTTWTITRWSEDDKDIEQVELIEEDLEE</sequence>
<keyword evidence="5" id="KW-1185">Reference proteome</keyword>
<accession>A0AA88XD21</accession>
<dbReference type="EMBL" id="VSWD01000014">
    <property type="protein sequence ID" value="KAK3082940.1"/>
    <property type="molecule type" value="Genomic_DNA"/>
</dbReference>
<dbReference type="PROSITE" id="PS50157">
    <property type="entry name" value="ZINC_FINGER_C2H2_2"/>
    <property type="match status" value="1"/>
</dbReference>
<reference evidence="4" key="1">
    <citation type="submission" date="2019-08" db="EMBL/GenBank/DDBJ databases">
        <title>The improved chromosome-level genome for the pearl oyster Pinctada fucata martensii using PacBio sequencing and Hi-C.</title>
        <authorList>
            <person name="Zheng Z."/>
        </authorList>
    </citation>
    <scope>NUCLEOTIDE SEQUENCE</scope>
    <source>
        <strain evidence="4">ZZ-2019</strain>
        <tissue evidence="4">Adductor muscle</tissue>
    </source>
</reference>
<keyword evidence="1" id="KW-0862">Zinc</keyword>
<dbReference type="AlphaFoldDB" id="A0AA88XD21"/>
<keyword evidence="1" id="KW-0863">Zinc-finger</keyword>
<dbReference type="Gene3D" id="3.30.160.60">
    <property type="entry name" value="Classic Zinc Finger"/>
    <property type="match status" value="1"/>
</dbReference>
<organism evidence="4 5">
    <name type="scientific">Pinctada imbricata</name>
    <name type="common">Atlantic pearl-oyster</name>
    <name type="synonym">Pinctada martensii</name>
    <dbReference type="NCBI Taxonomy" id="66713"/>
    <lineage>
        <taxon>Eukaryota</taxon>
        <taxon>Metazoa</taxon>
        <taxon>Spiralia</taxon>
        <taxon>Lophotrochozoa</taxon>
        <taxon>Mollusca</taxon>
        <taxon>Bivalvia</taxon>
        <taxon>Autobranchia</taxon>
        <taxon>Pteriomorphia</taxon>
        <taxon>Pterioida</taxon>
        <taxon>Pterioidea</taxon>
        <taxon>Pteriidae</taxon>
        <taxon>Pinctada</taxon>
    </lineage>
</organism>
<dbReference type="InterPro" id="IPR013087">
    <property type="entry name" value="Znf_C2H2_type"/>
</dbReference>
<evidence type="ECO:0000259" key="3">
    <source>
        <dbReference type="PROSITE" id="PS50157"/>
    </source>
</evidence>
<evidence type="ECO:0000256" key="1">
    <source>
        <dbReference type="PROSITE-ProRule" id="PRU00042"/>
    </source>
</evidence>
<evidence type="ECO:0000313" key="4">
    <source>
        <dbReference type="EMBL" id="KAK3082940.1"/>
    </source>
</evidence>
<feature type="compositionally biased region" description="Basic residues" evidence="2">
    <location>
        <begin position="61"/>
        <end position="70"/>
    </location>
</feature>
<evidence type="ECO:0000313" key="5">
    <source>
        <dbReference type="Proteomes" id="UP001186944"/>
    </source>
</evidence>
<proteinExistence type="predicted"/>
<dbReference type="Proteomes" id="UP001186944">
    <property type="component" value="Unassembled WGS sequence"/>
</dbReference>
<evidence type="ECO:0000256" key="2">
    <source>
        <dbReference type="SAM" id="MobiDB-lite"/>
    </source>
</evidence>
<name>A0AA88XD21_PINIB</name>